<dbReference type="PANTHER" id="PTHR43656">
    <property type="entry name" value="BINDING OXIDOREDUCTASE, PUTATIVE (AFU_ORTHOLOGUE AFUA_2G08260)-RELATED"/>
    <property type="match status" value="1"/>
</dbReference>
<dbReference type="Proteomes" id="UP000265618">
    <property type="component" value="Unassembled WGS sequence"/>
</dbReference>
<feature type="domain" description="NADH:flavin oxidoreductase/NADH oxidase N-terminal" evidence="3">
    <location>
        <begin position="2"/>
        <end position="271"/>
    </location>
</feature>
<keyword evidence="1" id="KW-0285">Flavoprotein</keyword>
<evidence type="ECO:0000259" key="3">
    <source>
        <dbReference type="Pfam" id="PF00724"/>
    </source>
</evidence>
<reference evidence="4 5" key="1">
    <citation type="journal article" date="2018" name="PLoS ONE">
        <title>The draft genome of Kipferlia bialata reveals reductive genome evolution in fornicate parasites.</title>
        <authorList>
            <person name="Tanifuji G."/>
            <person name="Takabayashi S."/>
            <person name="Kume K."/>
            <person name="Takagi M."/>
            <person name="Nakayama T."/>
            <person name="Kamikawa R."/>
            <person name="Inagaki Y."/>
            <person name="Hashimoto T."/>
        </authorList>
    </citation>
    <scope>NUCLEOTIDE SEQUENCE [LARGE SCALE GENOMIC DNA]</scope>
    <source>
        <strain evidence="4">NY0173</strain>
    </source>
</reference>
<proteinExistence type="predicted"/>
<accession>A0A9K3CVZ9</accession>
<dbReference type="InterPro" id="IPR001155">
    <property type="entry name" value="OxRdtase_FMN_N"/>
</dbReference>
<dbReference type="Gene3D" id="3.20.20.70">
    <property type="entry name" value="Aldolase class I"/>
    <property type="match status" value="1"/>
</dbReference>
<evidence type="ECO:0000256" key="2">
    <source>
        <dbReference type="ARBA" id="ARBA00023002"/>
    </source>
</evidence>
<evidence type="ECO:0000313" key="5">
    <source>
        <dbReference type="Proteomes" id="UP000265618"/>
    </source>
</evidence>
<gene>
    <name evidence="4" type="ORF">KIPB_004773</name>
</gene>
<keyword evidence="5" id="KW-1185">Reference proteome</keyword>
<evidence type="ECO:0000313" key="4">
    <source>
        <dbReference type="EMBL" id="GIQ83450.1"/>
    </source>
</evidence>
<dbReference type="SUPFAM" id="SSF51395">
    <property type="entry name" value="FMN-linked oxidoreductases"/>
    <property type="match status" value="1"/>
</dbReference>
<protein>
    <recommendedName>
        <fullName evidence="3">NADH:flavin oxidoreductase/NADH oxidase N-terminal domain-containing protein</fullName>
    </recommendedName>
</protein>
<sequence length="304" mass="32272">MHSDTVIEAHKAVLSKVKAECPHVLVFAQLAHAGMMGHAMKMMMQKGADPASVPEGVCCTPLTMDSPKEELDELPAAFAAAAVRAIECGYDGVQIHSGHGYLLASSLSPTMNTRTDEYKAGPELLYRVIRAVKDAVPDRYPVACKMNCTDNTPAGEWMGRKYAAGTTPQMGAASAAKIAPMLCLLELTGGLAGYPTCVDGTARKGVKRQGFYYAEAAKLVREAVGKDLVLAGTGGFRTMEHIDSATVDGPLDMVAPSRPFLRTPTWLCDLEDSGAPSKCISCNGCFAARGTCVVRQKLQAIGKE</sequence>
<organism evidence="4 5">
    <name type="scientific">Kipferlia bialata</name>
    <dbReference type="NCBI Taxonomy" id="797122"/>
    <lineage>
        <taxon>Eukaryota</taxon>
        <taxon>Metamonada</taxon>
        <taxon>Carpediemonas-like organisms</taxon>
        <taxon>Kipferlia</taxon>
    </lineage>
</organism>
<dbReference type="EMBL" id="BDIP01001055">
    <property type="protein sequence ID" value="GIQ83450.1"/>
    <property type="molecule type" value="Genomic_DNA"/>
</dbReference>
<dbReference type="GO" id="GO:0016491">
    <property type="term" value="F:oxidoreductase activity"/>
    <property type="evidence" value="ECO:0007669"/>
    <property type="project" value="UniProtKB-KW"/>
</dbReference>
<name>A0A9K3CVZ9_9EUKA</name>
<comment type="caution">
    <text evidence="4">The sequence shown here is derived from an EMBL/GenBank/DDBJ whole genome shotgun (WGS) entry which is preliminary data.</text>
</comment>
<dbReference type="InterPro" id="IPR051799">
    <property type="entry name" value="NADH_flavin_oxidoreductase"/>
</dbReference>
<dbReference type="GO" id="GO:0010181">
    <property type="term" value="F:FMN binding"/>
    <property type="evidence" value="ECO:0007669"/>
    <property type="project" value="InterPro"/>
</dbReference>
<keyword evidence="2" id="KW-0560">Oxidoreductase</keyword>
<dbReference type="OrthoDB" id="72788at2759"/>
<dbReference type="Pfam" id="PF00724">
    <property type="entry name" value="Oxidored_FMN"/>
    <property type="match status" value="1"/>
</dbReference>
<dbReference type="InterPro" id="IPR013785">
    <property type="entry name" value="Aldolase_TIM"/>
</dbReference>
<dbReference type="AlphaFoldDB" id="A0A9K3CVZ9"/>
<evidence type="ECO:0000256" key="1">
    <source>
        <dbReference type="ARBA" id="ARBA00022630"/>
    </source>
</evidence>
<dbReference type="PANTHER" id="PTHR43656:SF2">
    <property type="entry name" value="BINDING OXIDOREDUCTASE, PUTATIVE (AFU_ORTHOLOGUE AFUA_2G08260)-RELATED"/>
    <property type="match status" value="1"/>
</dbReference>